<protein>
    <submittedName>
        <fullName evidence="1">Uncharacterized protein</fullName>
    </submittedName>
</protein>
<organism evidence="1 2">
    <name type="scientific">Micromonospora sicca</name>
    <dbReference type="NCBI Taxonomy" id="2202420"/>
    <lineage>
        <taxon>Bacteria</taxon>
        <taxon>Bacillati</taxon>
        <taxon>Actinomycetota</taxon>
        <taxon>Actinomycetes</taxon>
        <taxon>Micromonosporales</taxon>
        <taxon>Micromonosporaceae</taxon>
        <taxon>Micromonospora</taxon>
    </lineage>
</organism>
<dbReference type="Proteomes" id="UP000246050">
    <property type="component" value="Unassembled WGS sequence"/>
</dbReference>
<dbReference type="AlphaFoldDB" id="A0A317DEY4"/>
<accession>A0A317DEY4</accession>
<name>A0A317DEY4_9ACTN</name>
<evidence type="ECO:0000313" key="1">
    <source>
        <dbReference type="EMBL" id="PWR13291.1"/>
    </source>
</evidence>
<sequence>MGSSVRGSASGSVQDSTRHRYRSDYTANYRLLLIRSFSCLTFKNSDRSSTEAIDQLRRDHWVAQER</sequence>
<comment type="caution">
    <text evidence="1">The sequence shown here is derived from an EMBL/GenBank/DDBJ whole genome shotgun (WGS) entry which is preliminary data.</text>
</comment>
<evidence type="ECO:0000313" key="2">
    <source>
        <dbReference type="Proteomes" id="UP000246050"/>
    </source>
</evidence>
<dbReference type="EMBL" id="QGKS01000268">
    <property type="protein sequence ID" value="PWR13291.1"/>
    <property type="molecule type" value="Genomic_DNA"/>
</dbReference>
<gene>
    <name evidence="1" type="ORF">DKT69_21310</name>
</gene>
<reference evidence="1 2" key="1">
    <citation type="submission" date="2018-05" db="EMBL/GenBank/DDBJ databases">
        <title>Micromonosporas from Atacama Desert.</title>
        <authorList>
            <person name="Carro L."/>
            <person name="Golinska P."/>
            <person name="Klenk H.-P."/>
            <person name="Goodfellow M."/>
        </authorList>
    </citation>
    <scope>NUCLEOTIDE SEQUENCE [LARGE SCALE GENOMIC DNA]</scope>
    <source>
        <strain evidence="1 2">4G51</strain>
    </source>
</reference>
<proteinExistence type="predicted"/>